<gene>
    <name evidence="7" type="ORF">LKD22_09140</name>
</gene>
<dbReference type="GeneID" id="98660013"/>
<dbReference type="InterPro" id="IPR013249">
    <property type="entry name" value="RNA_pol_sigma70_r4_t2"/>
</dbReference>
<protein>
    <submittedName>
        <fullName evidence="7">Sigma-70 family RNA polymerase sigma factor</fullName>
    </submittedName>
</protein>
<dbReference type="Pfam" id="PF08281">
    <property type="entry name" value="Sigma70_r4_2"/>
    <property type="match status" value="1"/>
</dbReference>
<feature type="domain" description="RNA polymerase sigma-70 region 2" evidence="5">
    <location>
        <begin position="15"/>
        <end position="77"/>
    </location>
</feature>
<organism evidence="7 8">
    <name type="scientific">Agathobaculum butyriciproducens</name>
    <dbReference type="NCBI Taxonomy" id="1628085"/>
    <lineage>
        <taxon>Bacteria</taxon>
        <taxon>Bacillati</taxon>
        <taxon>Bacillota</taxon>
        <taxon>Clostridia</taxon>
        <taxon>Eubacteriales</taxon>
        <taxon>Butyricicoccaceae</taxon>
        <taxon>Agathobaculum</taxon>
    </lineage>
</organism>
<name>A0AAW4W313_9FIRM</name>
<evidence type="ECO:0000313" key="7">
    <source>
        <dbReference type="EMBL" id="MCC2177284.1"/>
    </source>
</evidence>
<dbReference type="InterPro" id="IPR036388">
    <property type="entry name" value="WH-like_DNA-bd_sf"/>
</dbReference>
<feature type="domain" description="RNA polymerase sigma factor 70 region 4 type 2" evidence="6">
    <location>
        <begin position="99"/>
        <end position="150"/>
    </location>
</feature>
<dbReference type="SUPFAM" id="SSF88659">
    <property type="entry name" value="Sigma3 and sigma4 domains of RNA polymerase sigma factors"/>
    <property type="match status" value="1"/>
</dbReference>
<dbReference type="AlphaFoldDB" id="A0AAW4W313"/>
<dbReference type="InterPro" id="IPR014284">
    <property type="entry name" value="RNA_pol_sigma-70_dom"/>
</dbReference>
<proteinExistence type="inferred from homology"/>
<dbReference type="InterPro" id="IPR007627">
    <property type="entry name" value="RNA_pol_sigma70_r2"/>
</dbReference>
<dbReference type="InterPro" id="IPR013324">
    <property type="entry name" value="RNA_pol_sigma_r3/r4-like"/>
</dbReference>
<keyword evidence="2" id="KW-0805">Transcription regulation</keyword>
<evidence type="ECO:0000256" key="3">
    <source>
        <dbReference type="ARBA" id="ARBA00023082"/>
    </source>
</evidence>
<dbReference type="InterPro" id="IPR013325">
    <property type="entry name" value="RNA_pol_sigma_r2"/>
</dbReference>
<dbReference type="RefSeq" id="WP_227600892.1">
    <property type="nucleotide sequence ID" value="NZ_DBEZNG010000164.1"/>
</dbReference>
<dbReference type="GO" id="GO:0003677">
    <property type="term" value="F:DNA binding"/>
    <property type="evidence" value="ECO:0007669"/>
    <property type="project" value="InterPro"/>
</dbReference>
<dbReference type="InterPro" id="IPR039425">
    <property type="entry name" value="RNA_pol_sigma-70-like"/>
</dbReference>
<evidence type="ECO:0000259" key="6">
    <source>
        <dbReference type="Pfam" id="PF08281"/>
    </source>
</evidence>
<keyword evidence="3" id="KW-0731">Sigma factor</keyword>
<dbReference type="CDD" id="cd06171">
    <property type="entry name" value="Sigma70_r4"/>
    <property type="match status" value="1"/>
</dbReference>
<dbReference type="EMBL" id="JAJEPX010000027">
    <property type="protein sequence ID" value="MCC2177284.1"/>
    <property type="molecule type" value="Genomic_DNA"/>
</dbReference>
<evidence type="ECO:0000256" key="1">
    <source>
        <dbReference type="ARBA" id="ARBA00010641"/>
    </source>
</evidence>
<dbReference type="Gene3D" id="1.10.10.10">
    <property type="entry name" value="Winged helix-like DNA-binding domain superfamily/Winged helix DNA-binding domain"/>
    <property type="match status" value="1"/>
</dbReference>
<dbReference type="GO" id="GO:0006352">
    <property type="term" value="P:DNA-templated transcription initiation"/>
    <property type="evidence" value="ECO:0007669"/>
    <property type="project" value="InterPro"/>
</dbReference>
<dbReference type="NCBIfam" id="TIGR02937">
    <property type="entry name" value="sigma70-ECF"/>
    <property type="match status" value="1"/>
</dbReference>
<accession>A0AAW4W313</accession>
<dbReference type="PANTHER" id="PTHR43133:SF51">
    <property type="entry name" value="RNA POLYMERASE SIGMA FACTOR"/>
    <property type="match status" value="1"/>
</dbReference>
<dbReference type="GO" id="GO:0016987">
    <property type="term" value="F:sigma factor activity"/>
    <property type="evidence" value="ECO:0007669"/>
    <property type="project" value="UniProtKB-KW"/>
</dbReference>
<evidence type="ECO:0000256" key="4">
    <source>
        <dbReference type="ARBA" id="ARBA00023163"/>
    </source>
</evidence>
<reference evidence="7 8" key="1">
    <citation type="submission" date="2021-10" db="EMBL/GenBank/DDBJ databases">
        <title>Anaerobic single-cell dispensing facilitates the cultivation of human gut bacteria.</title>
        <authorList>
            <person name="Afrizal A."/>
        </authorList>
    </citation>
    <scope>NUCLEOTIDE SEQUENCE [LARGE SCALE GENOMIC DNA]</scope>
    <source>
        <strain evidence="7 8">CLA-AA-H270</strain>
    </source>
</reference>
<keyword evidence="4" id="KW-0804">Transcription</keyword>
<evidence type="ECO:0000313" key="8">
    <source>
        <dbReference type="Proteomes" id="UP001298753"/>
    </source>
</evidence>
<evidence type="ECO:0000259" key="5">
    <source>
        <dbReference type="Pfam" id="PF04542"/>
    </source>
</evidence>
<dbReference type="PANTHER" id="PTHR43133">
    <property type="entry name" value="RNA POLYMERASE ECF-TYPE SIGMA FACTO"/>
    <property type="match status" value="1"/>
</dbReference>
<comment type="similarity">
    <text evidence="1">Belongs to the sigma-70 factor family. ECF subfamily.</text>
</comment>
<evidence type="ECO:0000256" key="2">
    <source>
        <dbReference type="ARBA" id="ARBA00023015"/>
    </source>
</evidence>
<dbReference type="Pfam" id="PF04542">
    <property type="entry name" value="Sigma70_r2"/>
    <property type="match status" value="1"/>
</dbReference>
<dbReference type="SUPFAM" id="SSF88946">
    <property type="entry name" value="Sigma2 domain of RNA polymerase sigma factors"/>
    <property type="match status" value="1"/>
</dbReference>
<keyword evidence="8" id="KW-1185">Reference proteome</keyword>
<comment type="caution">
    <text evidence="7">The sequence shown here is derived from an EMBL/GenBank/DDBJ whole genome shotgun (WGS) entry which is preliminary data.</text>
</comment>
<dbReference type="Proteomes" id="UP001298753">
    <property type="component" value="Unassembled WGS sequence"/>
</dbReference>
<sequence length="160" mass="18184">MMDREQFTSAVLAAEPTLYRVAKTMLRSEHDCADAAQQAILRAWEQLDSLRSTRYFKTWLVRILINECSTILRRQQRLASYDAAAAEAIPAPAADDYSDLYAAITALEEKLRLPVELYYLEGFKTREIAGMLGIPENTVKTRLRAAREHLRKDLKGACFA</sequence>
<dbReference type="Gene3D" id="1.10.1740.10">
    <property type="match status" value="1"/>
</dbReference>